<reference evidence="6" key="1">
    <citation type="submission" date="2025-08" db="UniProtKB">
        <authorList>
            <consortium name="RefSeq"/>
        </authorList>
    </citation>
    <scope>IDENTIFICATION</scope>
    <source>
        <strain evidence="6">Aabys</strain>
        <tissue evidence="6">Whole body</tissue>
    </source>
</reference>
<dbReference type="PANTHER" id="PTHR22115:SF4">
    <property type="entry name" value="COILED-COIL DOMAIN-CONTAINING PROTEIN"/>
    <property type="match status" value="1"/>
</dbReference>
<proteinExistence type="predicted"/>
<dbReference type="RefSeq" id="XP_058980545.1">
    <property type="nucleotide sequence ID" value="XM_059124562.1"/>
</dbReference>
<gene>
    <name evidence="6" type="primary">LOC101893188</name>
</gene>
<feature type="region of interest" description="Disordered" evidence="3">
    <location>
        <begin position="317"/>
        <end position="340"/>
    </location>
</feature>
<dbReference type="CDD" id="cd22249">
    <property type="entry name" value="UDM1_RNF168_RNF169-like"/>
    <property type="match status" value="1"/>
</dbReference>
<evidence type="ECO:0000259" key="4">
    <source>
        <dbReference type="Pfam" id="PF15295"/>
    </source>
</evidence>
<keyword evidence="1 2" id="KW-0175">Coiled coil</keyword>
<dbReference type="Proteomes" id="UP001652621">
    <property type="component" value="Unplaced"/>
</dbReference>
<feature type="compositionally biased region" description="Low complexity" evidence="3">
    <location>
        <begin position="399"/>
        <end position="408"/>
    </location>
</feature>
<evidence type="ECO:0000256" key="1">
    <source>
        <dbReference type="ARBA" id="ARBA00023054"/>
    </source>
</evidence>
<dbReference type="GeneID" id="101893188"/>
<feature type="compositionally biased region" description="Low complexity" evidence="3">
    <location>
        <begin position="652"/>
        <end position="668"/>
    </location>
</feature>
<evidence type="ECO:0000313" key="6">
    <source>
        <dbReference type="RefSeq" id="XP_058980545.1"/>
    </source>
</evidence>
<feature type="region of interest" description="Disordered" evidence="3">
    <location>
        <begin position="386"/>
        <end position="420"/>
    </location>
</feature>
<name>A0ABM3V432_MUSDO</name>
<keyword evidence="5" id="KW-1185">Reference proteome</keyword>
<dbReference type="InterPro" id="IPR029311">
    <property type="entry name" value="CCDC50_N"/>
</dbReference>
<feature type="compositionally biased region" description="Low complexity" evidence="3">
    <location>
        <begin position="159"/>
        <end position="177"/>
    </location>
</feature>
<accession>A0ABM3V432</accession>
<feature type="compositionally biased region" description="Polar residues" evidence="3">
    <location>
        <begin position="244"/>
        <end position="253"/>
    </location>
</feature>
<dbReference type="Pfam" id="PF15295">
    <property type="entry name" value="CCDC50_N"/>
    <property type="match status" value="1"/>
</dbReference>
<sequence length="855" mass="96016">MSAKMNNFPAATTTTETLPKSGHVNEVCKEWLVREDGALAYKLQSQEITDFYKGNRIRNAVVREDFPTALQEQIKEKETAEKQAEAYRRKLKEQEEYDKRVAKEIAEKLERDLQEQRLRELESERIAQDMQAIYVNLPPVPPPSARDKNKVPPPRPAKSSTLLQTQQQQHQSISPPSGHRNPLTQQQQQHSPQFPIQLQQHHFTSNAPDGCYVGLALHATPAQQQRSPTNTCSSNLVVGGDSKLSPTQLISKHQQQQQLHFHSQPNNSQSSPSPTSSSSPSFTYRAGAPPKGGSPMNSLCSSSSASWRHVIESQLNMPQPLTPTSPHTPLTPKTPNTHAFMHTPPPLSLNGNGGTPPHISFQHPDVEEIIEYSDVADSIRRYDMNKSSTDTLDSHKSHNSASSSSPAHSHSHHHSQSYMHNASKISMSSRLMSPSNENLLKNEHKFQKLSPEKYDSLVGNNNLQQQQQQGAVAKERQLQDHADDIELYVDPCDYKELKEIGLPMGEIKELNAKIKQEQKDELLARRLQEMEVSDGMTLEERDRMLAIEAQDKELAKMLQERMDYTTWDILRPGVVTINRGFSFSRAISDLCLEPLTGIFPRDTSTRIWEKAKAKRAKEKARQRKSQQGKEPQLLQPHLANGNGVHFPHPDNVMQTSTSSSVRQSHMSSMDNSPQQYHQQDQEDPLDLEAYSSPIDVLKHTQRTQNGCLTNGSLQRDIVSQQARVASLAKDDDIYTLPVDSCRPGPTQPLATSTSLRPASMNVCGETIQTNGVHSGGYSQNSMTRSENYSIHSHDSVNSRHSSTSKTQAFGIYIKTQAPHLLTCQFKVRDDRIQVKIVKRNPRTINVPISKENHPI</sequence>
<feature type="compositionally biased region" description="Low complexity" evidence="3">
    <location>
        <begin position="254"/>
        <end position="283"/>
    </location>
</feature>
<dbReference type="PANTHER" id="PTHR22115">
    <property type="entry name" value="C3ORF6 PROTEIN-RELATED"/>
    <property type="match status" value="1"/>
</dbReference>
<feature type="compositionally biased region" description="Polar residues" evidence="3">
    <location>
        <begin position="669"/>
        <end position="678"/>
    </location>
</feature>
<evidence type="ECO:0000256" key="2">
    <source>
        <dbReference type="SAM" id="Coils"/>
    </source>
</evidence>
<evidence type="ECO:0000256" key="3">
    <source>
        <dbReference type="SAM" id="MobiDB-lite"/>
    </source>
</evidence>
<protein>
    <submittedName>
        <fullName evidence="6">Uncharacterized protein LOC101893188 isoform X1</fullName>
    </submittedName>
</protein>
<feature type="region of interest" description="Disordered" evidence="3">
    <location>
        <begin position="610"/>
        <end position="683"/>
    </location>
</feature>
<feature type="compositionally biased region" description="Basic residues" evidence="3">
    <location>
        <begin position="612"/>
        <end position="626"/>
    </location>
</feature>
<feature type="region of interest" description="Disordered" evidence="3">
    <location>
        <begin position="243"/>
        <end position="301"/>
    </location>
</feature>
<feature type="coiled-coil region" evidence="2">
    <location>
        <begin position="70"/>
        <end position="126"/>
    </location>
</feature>
<feature type="compositionally biased region" description="Low complexity" evidence="3">
    <location>
        <begin position="318"/>
        <end position="335"/>
    </location>
</feature>
<feature type="region of interest" description="Disordered" evidence="3">
    <location>
        <begin position="136"/>
        <end position="192"/>
    </location>
</feature>
<evidence type="ECO:0000313" key="5">
    <source>
        <dbReference type="Proteomes" id="UP001652621"/>
    </source>
</evidence>
<feature type="domain" description="Coiled-coil" evidence="4">
    <location>
        <begin position="15"/>
        <end position="131"/>
    </location>
</feature>
<organism evidence="5 6">
    <name type="scientific">Musca domestica</name>
    <name type="common">House fly</name>
    <dbReference type="NCBI Taxonomy" id="7370"/>
    <lineage>
        <taxon>Eukaryota</taxon>
        <taxon>Metazoa</taxon>
        <taxon>Ecdysozoa</taxon>
        <taxon>Arthropoda</taxon>
        <taxon>Hexapoda</taxon>
        <taxon>Insecta</taxon>
        <taxon>Pterygota</taxon>
        <taxon>Neoptera</taxon>
        <taxon>Endopterygota</taxon>
        <taxon>Diptera</taxon>
        <taxon>Brachycera</taxon>
        <taxon>Muscomorpha</taxon>
        <taxon>Muscoidea</taxon>
        <taxon>Muscidae</taxon>
        <taxon>Musca</taxon>
    </lineage>
</organism>
<dbReference type="InterPro" id="IPR039303">
    <property type="entry name" value="CCDC50"/>
</dbReference>